<comment type="caution">
    <text evidence="1">The sequence shown here is derived from an EMBL/GenBank/DDBJ whole genome shotgun (WGS) entry which is preliminary data.</text>
</comment>
<reference evidence="1" key="1">
    <citation type="journal article" date="2023" name="IScience">
        <title>Live-bearing cockroach genome reveals convergent evolutionary mechanisms linked to viviparity in insects and beyond.</title>
        <authorList>
            <person name="Fouks B."/>
            <person name="Harrison M.C."/>
            <person name="Mikhailova A.A."/>
            <person name="Marchal E."/>
            <person name="English S."/>
            <person name="Carruthers M."/>
            <person name="Jennings E.C."/>
            <person name="Chiamaka E.L."/>
            <person name="Frigard R.A."/>
            <person name="Pippel M."/>
            <person name="Attardo G.M."/>
            <person name="Benoit J.B."/>
            <person name="Bornberg-Bauer E."/>
            <person name="Tobe S.S."/>
        </authorList>
    </citation>
    <scope>NUCLEOTIDE SEQUENCE</scope>
    <source>
        <strain evidence="1">Stay&amp;Tobe</strain>
    </source>
</reference>
<reference evidence="1" key="2">
    <citation type="submission" date="2023-05" db="EMBL/GenBank/DDBJ databases">
        <authorList>
            <person name="Fouks B."/>
        </authorList>
    </citation>
    <scope>NUCLEOTIDE SEQUENCE</scope>
    <source>
        <strain evidence="1">Stay&amp;Tobe</strain>
        <tissue evidence="1">Testes</tissue>
    </source>
</reference>
<proteinExistence type="predicted"/>
<dbReference type="Proteomes" id="UP001233999">
    <property type="component" value="Unassembled WGS sequence"/>
</dbReference>
<gene>
    <name evidence="1" type="ORF">L9F63_016593</name>
</gene>
<accession>A0AAD8A0S2</accession>
<evidence type="ECO:0000313" key="2">
    <source>
        <dbReference type="Proteomes" id="UP001233999"/>
    </source>
</evidence>
<name>A0AAD8A0S2_DIPPU</name>
<dbReference type="AlphaFoldDB" id="A0AAD8A0S2"/>
<sequence>MAIRLIALCDENITITGNMKLPLERQIFNLQQWNKTKQCRTYVINQNGVEYVTTACRLSEVVVSPDGGDLRSGAFHGAVRAPVQRLQQQRLAGGHEGTCPRRRQL</sequence>
<evidence type="ECO:0000313" key="1">
    <source>
        <dbReference type="EMBL" id="KAJ9590379.1"/>
    </source>
</evidence>
<keyword evidence="2" id="KW-1185">Reference proteome</keyword>
<dbReference type="EMBL" id="JASPKZ010004222">
    <property type="protein sequence ID" value="KAJ9590379.1"/>
    <property type="molecule type" value="Genomic_DNA"/>
</dbReference>
<protein>
    <submittedName>
        <fullName evidence="1">Uncharacterized protein</fullName>
    </submittedName>
</protein>
<organism evidence="1 2">
    <name type="scientific">Diploptera punctata</name>
    <name type="common">Pacific beetle cockroach</name>
    <dbReference type="NCBI Taxonomy" id="6984"/>
    <lineage>
        <taxon>Eukaryota</taxon>
        <taxon>Metazoa</taxon>
        <taxon>Ecdysozoa</taxon>
        <taxon>Arthropoda</taxon>
        <taxon>Hexapoda</taxon>
        <taxon>Insecta</taxon>
        <taxon>Pterygota</taxon>
        <taxon>Neoptera</taxon>
        <taxon>Polyneoptera</taxon>
        <taxon>Dictyoptera</taxon>
        <taxon>Blattodea</taxon>
        <taxon>Blaberoidea</taxon>
        <taxon>Blaberidae</taxon>
        <taxon>Diplopterinae</taxon>
        <taxon>Diploptera</taxon>
    </lineage>
</organism>